<accession>A0ABT8X6S1</accession>
<comment type="caution">
    <text evidence="2">The sequence shown here is derived from an EMBL/GenBank/DDBJ whole genome shotgun (WGS) entry which is preliminary data.</text>
</comment>
<keyword evidence="3" id="KW-1185">Reference proteome</keyword>
<proteinExistence type="predicted"/>
<feature type="region of interest" description="Disordered" evidence="1">
    <location>
        <begin position="88"/>
        <end position="120"/>
    </location>
</feature>
<evidence type="ECO:0000313" key="3">
    <source>
        <dbReference type="Proteomes" id="UP001176891"/>
    </source>
</evidence>
<evidence type="ECO:0000313" key="2">
    <source>
        <dbReference type="EMBL" id="MDO5989674.1"/>
    </source>
</evidence>
<gene>
    <name evidence="2" type="ORF">Q4Q39_19900</name>
</gene>
<evidence type="ECO:0000256" key="1">
    <source>
        <dbReference type="SAM" id="MobiDB-lite"/>
    </source>
</evidence>
<dbReference type="Proteomes" id="UP001176891">
    <property type="component" value="Unassembled WGS sequence"/>
</dbReference>
<sequence>MNFKKMIYTLVISGLIFNCSSNSNDDLAPNPDPDPDPNAKITYDANVKNIISSNCLQCHGNPTASSAPFSLTTFTDVKNRVDAILSRINNTSSPMPPSGQMPSTNRSMIQQWKDDGLLEN</sequence>
<evidence type="ECO:0008006" key="4">
    <source>
        <dbReference type="Google" id="ProtNLM"/>
    </source>
</evidence>
<name>A0ABT8X6S1_9FLAO</name>
<reference evidence="2" key="1">
    <citation type="submission" date="2023-07" db="EMBL/GenBank/DDBJ databases">
        <title>Two novel species in the genus Flavivirga.</title>
        <authorList>
            <person name="Kwon K."/>
        </authorList>
    </citation>
    <scope>NUCLEOTIDE SEQUENCE</scope>
    <source>
        <strain evidence="2">KACC 14157</strain>
    </source>
</reference>
<dbReference type="EMBL" id="JAUOEM010000010">
    <property type="protein sequence ID" value="MDO5989674.1"/>
    <property type="molecule type" value="Genomic_DNA"/>
</dbReference>
<protein>
    <recommendedName>
        <fullName evidence="4">Cytochrome c domain-containing protein</fullName>
    </recommendedName>
</protein>
<organism evidence="2 3">
    <name type="scientific">Flavivirga amylovorans</name>
    <dbReference type="NCBI Taxonomy" id="870486"/>
    <lineage>
        <taxon>Bacteria</taxon>
        <taxon>Pseudomonadati</taxon>
        <taxon>Bacteroidota</taxon>
        <taxon>Flavobacteriia</taxon>
        <taxon>Flavobacteriales</taxon>
        <taxon>Flavobacteriaceae</taxon>
        <taxon>Flavivirga</taxon>
    </lineage>
</organism>
<dbReference type="RefSeq" id="WP_303284341.1">
    <property type="nucleotide sequence ID" value="NZ_BAABCZ010000007.1"/>
</dbReference>